<evidence type="ECO:0000313" key="5">
    <source>
        <dbReference type="EMBL" id="EMJ5133937.1"/>
    </source>
</evidence>
<sequence length="1137" mass="123837">MSEQTSRLAIILDSTKAKQNSDTLASSLERLTAQGEKATDSTDGLSFSFKRLASTAAGAMSIASVIKIADDWGQIGARMKNTLKSVEGDIKNYADIQERLLVISNRNGKNIEDSQLLYIGAATSMQELGYNTAQTIDYIESLSSSMTANASSANEVLSMQNALNKSMVAGKVAGENWNSIMNATPTLLGDIAKELERQNGGIKVTEMEVKKLASEGKISFKLFADAVMAAKDANNALADSMDNTVADGFTRVTNSIKAYYGEMNQSLGITRSLSAGLATVSDNFGEVATTLTALVGIGAARYVGNLSTSIYDNTRKLADNAIANRKLAVDKVNSARATLTQAQNEKAAALAAIESTKAQQAAATTEIQRISLKTQLANQTAVLTAATKAEAVATNELALAKGRANIASNLLRSSLSLVGGPLGFATIAGGGIYYLWNQMQEAKEKTREFSGEIPELISNLEKLNKVQVEAAKVKLTQNIRQLKEDAIDAKKEVESLAKDLEQQKGMTSIARSDYAKNVGLEKERDLTEKLILKRAELDSINTKLGYSEDSLGKVNSFLSLKTVEQMQATRQQQDAMESLEPKVKILSDTQLFLAQRLGITTNAMKQFNAQSLLLNYGGEDANKLIEGMKQQVELSKVAGRARAQLAAEQAAKRAGANEDGIKEARELAGIEYDNIERQRELGRATTQTESAAQKLLETLKEQQVALLIQKELGKDIGSQEQAKATFLDKIKRMEEDQAKGKLTADQKSLLANKELIQAEYDRNIQLEQYIKNKELEVKIAAFHKQIAEESILVQEQYNQTLAMAGKGNLEQGRLQARFQVQNEFQRKQADLQKQFQDKSTGMNEEMYKKETQFISDELQKRLAMLEDYHGKQDVMRGNWTLGVDTALQNYMDNARNYSQQAEGFITNSLQNITEGSADALTDLVTNSKNAFDAIGDFFGDLSKSIIKDLIRIAIQAQITNAMSGLFPIGGGNSKGAFDAGIKGLGLFSSGGYTGRGGKYDPAGIVHKDEFVFNREATNNIGKENLYDLMNTGEMPNYQLSPDAYAMKYLHPASQTNNTTNNSSVNNATETNENSQSTITIHQTIEQTISVNGNGDKALIKALQQAASVGAKRGADEAVARIQRDFATNGNTRKLLEK</sequence>
<dbReference type="InterPro" id="IPR013491">
    <property type="entry name" value="Tape_meas_N"/>
</dbReference>
<evidence type="ECO:0000256" key="1">
    <source>
        <dbReference type="SAM" id="Coils"/>
    </source>
</evidence>
<name>A0AAI9DB16_PROST</name>
<dbReference type="AlphaFoldDB" id="A0AAI9DB16"/>
<feature type="coiled-coil region" evidence="1">
    <location>
        <begin position="325"/>
        <end position="359"/>
    </location>
</feature>
<dbReference type="Pfam" id="PF24622">
    <property type="entry name" value="TMP_4"/>
    <property type="match status" value="1"/>
</dbReference>
<evidence type="ECO:0000256" key="2">
    <source>
        <dbReference type="SAM" id="MobiDB-lite"/>
    </source>
</evidence>
<dbReference type="Pfam" id="PF20155">
    <property type="entry name" value="TMP_3"/>
    <property type="match status" value="1"/>
</dbReference>
<feature type="coiled-coil region" evidence="1">
    <location>
        <begin position="465"/>
        <end position="506"/>
    </location>
</feature>
<reference evidence="5" key="1">
    <citation type="submission" date="2024-02" db="EMBL/GenBank/DDBJ databases">
        <authorList>
            <consortium name="Clinical and Environmental Microbiology Branch: Whole genome sequencing antimicrobial resistance pathogens in the healthcare setting"/>
        </authorList>
    </citation>
    <scope>NUCLEOTIDE SEQUENCE</scope>
    <source>
        <strain evidence="5">2021GO-0154</strain>
    </source>
</reference>
<dbReference type="NCBIfam" id="TIGR01541">
    <property type="entry name" value="tape_meas_lam_C"/>
    <property type="match status" value="1"/>
</dbReference>
<evidence type="ECO:0000259" key="3">
    <source>
        <dbReference type="Pfam" id="PF09718"/>
    </source>
</evidence>
<evidence type="ECO:0000259" key="4">
    <source>
        <dbReference type="Pfam" id="PF20155"/>
    </source>
</evidence>
<keyword evidence="1" id="KW-0175">Coiled coil</keyword>
<organism evidence="5">
    <name type="scientific">Providencia stuartii</name>
    <dbReference type="NCBI Taxonomy" id="588"/>
    <lineage>
        <taxon>Bacteria</taxon>
        <taxon>Pseudomonadati</taxon>
        <taxon>Pseudomonadota</taxon>
        <taxon>Gammaproteobacteria</taxon>
        <taxon>Enterobacterales</taxon>
        <taxon>Morganellaceae</taxon>
        <taxon>Providencia</taxon>
    </lineage>
</organism>
<feature type="compositionally biased region" description="Low complexity" evidence="2">
    <location>
        <begin position="1055"/>
        <end position="1075"/>
    </location>
</feature>
<feature type="region of interest" description="Disordered" evidence="2">
    <location>
        <begin position="1054"/>
        <end position="1075"/>
    </location>
</feature>
<accession>A0AAI9DB16</accession>
<proteinExistence type="predicted"/>
<dbReference type="Pfam" id="PF09718">
    <property type="entry name" value="Tape_meas_lam_C"/>
    <property type="match status" value="1"/>
</dbReference>
<comment type="caution">
    <text evidence="5">The sequence shown here is derived from an EMBL/GenBank/DDBJ whole genome shotgun (WGS) entry which is preliminary data.</text>
</comment>
<dbReference type="EMBL" id="ABMABF030000005">
    <property type="protein sequence ID" value="EMJ5133937.1"/>
    <property type="molecule type" value="Genomic_DNA"/>
</dbReference>
<dbReference type="NCBIfam" id="TIGR02675">
    <property type="entry name" value="tape_meas_nterm"/>
    <property type="match status" value="1"/>
</dbReference>
<gene>
    <name evidence="5" type="ORF">RG298_001647</name>
</gene>
<feature type="domain" description="Bacteriophage tail tape measure C-terminal" evidence="3">
    <location>
        <begin position="877"/>
        <end position="961"/>
    </location>
</feature>
<feature type="domain" description="Tape measure protein N-terminal" evidence="4">
    <location>
        <begin position="64"/>
        <end position="265"/>
    </location>
</feature>
<dbReference type="InterPro" id="IPR006431">
    <property type="entry name" value="Phage_tape_meas_C"/>
</dbReference>
<protein>
    <submittedName>
        <fullName evidence="5">Phage tail tape measure protein</fullName>
    </submittedName>
</protein>